<dbReference type="RefSeq" id="XP_013243934.1">
    <property type="nucleotide sequence ID" value="XM_013388480.1"/>
</dbReference>
<sequence length="76" mass="8680">MRDHPIVLVTEDGCVSGVEWLLTQRDCLTQLSLFARPEHVSPCRRSYSHRAQQQSSLLRTATECVEREGRHTGWAS</sequence>
<comment type="caution">
    <text evidence="1">The sequence shown here is derived from an EMBL/GenBank/DDBJ whole genome shotgun (WGS) entry which is preliminary data.</text>
</comment>
<dbReference type="InParanoid" id="A0A066W198"/>
<proteinExistence type="predicted"/>
<gene>
    <name evidence="1" type="ORF">K437DRAFT_91710</name>
</gene>
<protein>
    <submittedName>
        <fullName evidence="1">Uncharacterized protein</fullName>
    </submittedName>
</protein>
<dbReference type="Proteomes" id="UP000027361">
    <property type="component" value="Unassembled WGS sequence"/>
</dbReference>
<evidence type="ECO:0000313" key="1">
    <source>
        <dbReference type="EMBL" id="KDN47742.1"/>
    </source>
</evidence>
<dbReference type="AlphaFoldDB" id="A0A066W198"/>
<dbReference type="GeneID" id="25267945"/>
<dbReference type="HOGENOM" id="CLU_2656185_0_0_1"/>
<reference evidence="1 2" key="1">
    <citation type="submission" date="2014-05" db="EMBL/GenBank/DDBJ databases">
        <title>Draft genome sequence of a rare smut relative, Tilletiaria anomala UBC 951.</title>
        <authorList>
            <consortium name="DOE Joint Genome Institute"/>
            <person name="Toome M."/>
            <person name="Kuo A."/>
            <person name="Henrissat B."/>
            <person name="Lipzen A."/>
            <person name="Tritt A."/>
            <person name="Yoshinaga Y."/>
            <person name="Zane M."/>
            <person name="Barry K."/>
            <person name="Grigoriev I.V."/>
            <person name="Spatafora J.W."/>
            <person name="Aimea M.C."/>
        </authorList>
    </citation>
    <scope>NUCLEOTIDE SEQUENCE [LARGE SCALE GENOMIC DNA]</scope>
    <source>
        <strain evidence="1 2">UBC 951</strain>
    </source>
</reference>
<keyword evidence="2" id="KW-1185">Reference proteome</keyword>
<accession>A0A066W198</accession>
<dbReference type="EMBL" id="JMSN01000028">
    <property type="protein sequence ID" value="KDN47742.1"/>
    <property type="molecule type" value="Genomic_DNA"/>
</dbReference>
<evidence type="ECO:0000313" key="2">
    <source>
        <dbReference type="Proteomes" id="UP000027361"/>
    </source>
</evidence>
<name>A0A066W198_TILAU</name>
<organism evidence="1 2">
    <name type="scientific">Tilletiaria anomala (strain ATCC 24038 / CBS 436.72 / UBC 951)</name>
    <dbReference type="NCBI Taxonomy" id="1037660"/>
    <lineage>
        <taxon>Eukaryota</taxon>
        <taxon>Fungi</taxon>
        <taxon>Dikarya</taxon>
        <taxon>Basidiomycota</taxon>
        <taxon>Ustilaginomycotina</taxon>
        <taxon>Exobasidiomycetes</taxon>
        <taxon>Georgefischeriales</taxon>
        <taxon>Tilletiariaceae</taxon>
        <taxon>Tilletiaria</taxon>
    </lineage>
</organism>